<dbReference type="AlphaFoldDB" id="A6WAI2"/>
<protein>
    <submittedName>
        <fullName evidence="2">Uncharacterized protein</fullName>
    </submittedName>
</protein>
<keyword evidence="1" id="KW-1133">Transmembrane helix</keyword>
<accession>A6WAI2</accession>
<dbReference type="EMBL" id="CP000750">
    <property type="protein sequence ID" value="ABS03821.1"/>
    <property type="molecule type" value="Genomic_DNA"/>
</dbReference>
<name>A6WAI2_KINRD</name>
<dbReference type="RefSeq" id="WP_012087961.1">
    <property type="nucleotide sequence ID" value="NC_009664.2"/>
</dbReference>
<feature type="transmembrane region" description="Helical" evidence="1">
    <location>
        <begin position="154"/>
        <end position="176"/>
    </location>
</feature>
<dbReference type="Proteomes" id="UP000001116">
    <property type="component" value="Chromosome"/>
</dbReference>
<dbReference type="HOGENOM" id="CLU_1432802_0_0_11"/>
<dbReference type="OrthoDB" id="9988732at2"/>
<keyword evidence="1" id="KW-0812">Transmembrane</keyword>
<evidence type="ECO:0000313" key="3">
    <source>
        <dbReference type="Proteomes" id="UP000001116"/>
    </source>
</evidence>
<evidence type="ECO:0000256" key="1">
    <source>
        <dbReference type="SAM" id="Phobius"/>
    </source>
</evidence>
<dbReference type="KEGG" id="kra:Krad_2341"/>
<evidence type="ECO:0000313" key="2">
    <source>
        <dbReference type="EMBL" id="ABS03821.1"/>
    </source>
</evidence>
<organism evidence="2 3">
    <name type="scientific">Kineococcus radiotolerans (strain ATCC BAA-149 / DSM 14245 / SRS30216)</name>
    <dbReference type="NCBI Taxonomy" id="266940"/>
    <lineage>
        <taxon>Bacteria</taxon>
        <taxon>Bacillati</taxon>
        <taxon>Actinomycetota</taxon>
        <taxon>Actinomycetes</taxon>
        <taxon>Kineosporiales</taxon>
        <taxon>Kineosporiaceae</taxon>
        <taxon>Kineococcus</taxon>
    </lineage>
</organism>
<sequence>MSSSAGRWATPPRRWHRPSWDEAAGSFFWVTFVAGVLLAATGDWASLVVGSGSMLVGAISSYHHADEEAPYAKRFSQPLDAATQQLVHDSVSEGRWPPEAALRELGLAYAAGWARRVRRGLAIAVVVVVGSCLACALLVWLLDQRWPESTPTRSWGVVITVAGAVGWLLTAVVPGMRRLRALRRLQRSA</sequence>
<feature type="transmembrane region" description="Helical" evidence="1">
    <location>
        <begin position="27"/>
        <end position="49"/>
    </location>
</feature>
<keyword evidence="1" id="KW-0472">Membrane</keyword>
<gene>
    <name evidence="2" type="ordered locus">Krad_2341</name>
</gene>
<feature type="transmembrane region" description="Helical" evidence="1">
    <location>
        <begin position="121"/>
        <end position="142"/>
    </location>
</feature>
<keyword evidence="3" id="KW-1185">Reference proteome</keyword>
<reference evidence="3" key="1">
    <citation type="journal article" date="2008" name="PLoS ONE">
        <title>Survival in nuclear waste, extreme resistance, and potential applications gleaned from the genome sequence of Kineococcus radiotolerans SRS30216.</title>
        <authorList>
            <person name="Bagwell C.E."/>
            <person name="Bhat S."/>
            <person name="Hawkins G.M."/>
            <person name="Smith B.W."/>
            <person name="Biswas T."/>
            <person name="Hoover T.R."/>
            <person name="Saunders E."/>
            <person name="Han C.S."/>
            <person name="Tsodikov O.V."/>
            <person name="Shimkets L.J."/>
        </authorList>
    </citation>
    <scope>NUCLEOTIDE SEQUENCE [LARGE SCALE GENOMIC DNA]</scope>
    <source>
        <strain evidence="3">ATCC BAA-149 / DSM 14245 / SRS30216</strain>
    </source>
</reference>
<proteinExistence type="predicted"/>